<keyword evidence="2" id="KW-1185">Reference proteome</keyword>
<dbReference type="EMBL" id="JAMSHJ010000006">
    <property type="protein sequence ID" value="KAI5394345.1"/>
    <property type="molecule type" value="Genomic_DNA"/>
</dbReference>
<accession>A0A9D4W4M0</accession>
<dbReference type="Proteomes" id="UP001058974">
    <property type="component" value="Chromosome 6"/>
</dbReference>
<evidence type="ECO:0000313" key="2">
    <source>
        <dbReference type="Proteomes" id="UP001058974"/>
    </source>
</evidence>
<gene>
    <name evidence="1" type="ORF">KIW84_061145</name>
</gene>
<evidence type="ECO:0000313" key="1">
    <source>
        <dbReference type="EMBL" id="KAI5394345.1"/>
    </source>
</evidence>
<comment type="caution">
    <text evidence="1">The sequence shown here is derived from an EMBL/GenBank/DDBJ whole genome shotgun (WGS) entry which is preliminary data.</text>
</comment>
<reference evidence="1 2" key="1">
    <citation type="journal article" date="2022" name="Nat. Genet.">
        <title>Improved pea reference genome and pan-genome highlight genomic features and evolutionary characteristics.</title>
        <authorList>
            <person name="Yang T."/>
            <person name="Liu R."/>
            <person name="Luo Y."/>
            <person name="Hu S."/>
            <person name="Wang D."/>
            <person name="Wang C."/>
            <person name="Pandey M.K."/>
            <person name="Ge S."/>
            <person name="Xu Q."/>
            <person name="Li N."/>
            <person name="Li G."/>
            <person name="Huang Y."/>
            <person name="Saxena R.K."/>
            <person name="Ji Y."/>
            <person name="Li M."/>
            <person name="Yan X."/>
            <person name="He Y."/>
            <person name="Liu Y."/>
            <person name="Wang X."/>
            <person name="Xiang C."/>
            <person name="Varshney R.K."/>
            <person name="Ding H."/>
            <person name="Gao S."/>
            <person name="Zong X."/>
        </authorList>
    </citation>
    <scope>NUCLEOTIDE SEQUENCE [LARGE SCALE GENOMIC DNA]</scope>
    <source>
        <strain evidence="1 2">cv. Zhongwan 6</strain>
    </source>
</reference>
<name>A0A9D4W4M0_PEA</name>
<dbReference type="Gramene" id="Psat06G0114500-T1">
    <property type="protein sequence ID" value="KAI5394345.1"/>
    <property type="gene ID" value="KIW84_061145"/>
</dbReference>
<proteinExistence type="predicted"/>
<dbReference type="AlphaFoldDB" id="A0A9D4W4M0"/>
<organism evidence="1 2">
    <name type="scientific">Pisum sativum</name>
    <name type="common">Garden pea</name>
    <name type="synonym">Lathyrus oleraceus</name>
    <dbReference type="NCBI Taxonomy" id="3888"/>
    <lineage>
        <taxon>Eukaryota</taxon>
        <taxon>Viridiplantae</taxon>
        <taxon>Streptophyta</taxon>
        <taxon>Embryophyta</taxon>
        <taxon>Tracheophyta</taxon>
        <taxon>Spermatophyta</taxon>
        <taxon>Magnoliopsida</taxon>
        <taxon>eudicotyledons</taxon>
        <taxon>Gunneridae</taxon>
        <taxon>Pentapetalae</taxon>
        <taxon>rosids</taxon>
        <taxon>fabids</taxon>
        <taxon>Fabales</taxon>
        <taxon>Fabaceae</taxon>
        <taxon>Papilionoideae</taxon>
        <taxon>50 kb inversion clade</taxon>
        <taxon>NPAAA clade</taxon>
        <taxon>Hologalegina</taxon>
        <taxon>IRL clade</taxon>
        <taxon>Fabeae</taxon>
        <taxon>Lathyrus</taxon>
    </lineage>
</organism>
<sequence>MAKGNTTPTQFPVNLHDFKGENYESWLAQMKVIFRFQVVVEIVNDRVPILETGANDVRNAAHMEQRKKDGKKGGVTNIEKAIHNDLNEGRQINLIILLTYGVAGEPDEGVW</sequence>
<protein>
    <submittedName>
        <fullName evidence="1">Uncharacterized protein</fullName>
    </submittedName>
</protein>